<dbReference type="SUPFAM" id="SSF51735">
    <property type="entry name" value="NAD(P)-binding Rossmann-fold domains"/>
    <property type="match status" value="1"/>
</dbReference>
<evidence type="ECO:0000259" key="1">
    <source>
        <dbReference type="Pfam" id="PF01408"/>
    </source>
</evidence>
<dbReference type="InterPro" id="IPR000683">
    <property type="entry name" value="Gfo/Idh/MocA-like_OxRdtase_N"/>
</dbReference>
<dbReference type="Proteomes" id="UP000649345">
    <property type="component" value="Unassembled WGS sequence"/>
</dbReference>
<protein>
    <submittedName>
        <fullName evidence="3">Gfo/Idh/MocA family oxidoreductase</fullName>
    </submittedName>
</protein>
<proteinExistence type="predicted"/>
<feature type="domain" description="GFO/IDH/MocA-like oxidoreductase" evidence="2">
    <location>
        <begin position="137"/>
        <end position="247"/>
    </location>
</feature>
<dbReference type="InterPro" id="IPR036291">
    <property type="entry name" value="NAD(P)-bd_dom_sf"/>
</dbReference>
<dbReference type="Gene3D" id="3.30.360.10">
    <property type="entry name" value="Dihydrodipicolinate Reductase, domain 2"/>
    <property type="match status" value="1"/>
</dbReference>
<dbReference type="PANTHER" id="PTHR43054">
    <property type="match status" value="1"/>
</dbReference>
<dbReference type="RefSeq" id="WP_186872761.1">
    <property type="nucleotide sequence ID" value="NZ_JACOOR010000001.1"/>
</dbReference>
<dbReference type="InterPro" id="IPR055170">
    <property type="entry name" value="GFO_IDH_MocA-like_dom"/>
</dbReference>
<evidence type="ECO:0000259" key="2">
    <source>
        <dbReference type="Pfam" id="PF22725"/>
    </source>
</evidence>
<evidence type="ECO:0000313" key="3">
    <source>
        <dbReference type="EMBL" id="MBC5658530.1"/>
    </source>
</evidence>
<dbReference type="SUPFAM" id="SSF55347">
    <property type="entry name" value="Glyceraldehyde-3-phosphate dehydrogenase-like, C-terminal domain"/>
    <property type="match status" value="1"/>
</dbReference>
<dbReference type="Pfam" id="PF01408">
    <property type="entry name" value="GFO_IDH_MocA"/>
    <property type="match status" value="1"/>
</dbReference>
<dbReference type="AlphaFoldDB" id="A0A923L9P6"/>
<comment type="caution">
    <text evidence="3">The sequence shown here is derived from an EMBL/GenBank/DDBJ whole genome shotgun (WGS) entry which is preliminary data.</text>
</comment>
<dbReference type="Pfam" id="PF22725">
    <property type="entry name" value="GFO_IDH_MocA_C3"/>
    <property type="match status" value="1"/>
</dbReference>
<dbReference type="PANTHER" id="PTHR43054:SF1">
    <property type="entry name" value="SCYLLO-INOSITOL 2-DEHYDROGENASE (NADP(+)) IOLU"/>
    <property type="match status" value="1"/>
</dbReference>
<evidence type="ECO:0000313" key="4">
    <source>
        <dbReference type="Proteomes" id="UP000649345"/>
    </source>
</evidence>
<gene>
    <name evidence="3" type="ORF">H8S44_01855</name>
</gene>
<sequence>MVKFATVGAGWIVDNFIEAARAWMPDLAHEAVYSFRKEEAESFAAKHQVKKIYTDLDELGRSDVDFVYIANPNALHYPTSKKLLEYGKHVLCEKTSVVTSEQLERLYQIADENHVVFLEAMKTLYMPQMQQICDAIKKLGNIHMAKFDFCRFSSKYPAFLQGEKPNIFNPALAAGGLMDMGIYSVYPAIYLFGVPQKIDAQAAFMSTGADLAGTALFDYKDCHINICWSKGSTSGHDTTIHGSEGVLHIENMEHIGNVYILYSDGRREDIVCWDDSELAMKYEAKKMLDLITDFDSGKEFYQSFRECTRKVIAVMEQIREKAGICFPEECYQI</sequence>
<feature type="domain" description="Gfo/Idh/MocA-like oxidoreductase N-terminal" evidence="1">
    <location>
        <begin position="3"/>
        <end position="117"/>
    </location>
</feature>
<dbReference type="GO" id="GO:0000166">
    <property type="term" value="F:nucleotide binding"/>
    <property type="evidence" value="ECO:0007669"/>
    <property type="project" value="InterPro"/>
</dbReference>
<name>A0A923L9P6_9FIRM</name>
<dbReference type="EMBL" id="JACOOR010000001">
    <property type="protein sequence ID" value="MBC5658530.1"/>
    <property type="molecule type" value="Genomic_DNA"/>
</dbReference>
<keyword evidence="4" id="KW-1185">Reference proteome</keyword>
<organism evidence="3 4">
    <name type="scientific">Anaerosacchariphilus hominis</name>
    <dbReference type="NCBI Taxonomy" id="2763017"/>
    <lineage>
        <taxon>Bacteria</taxon>
        <taxon>Bacillati</taxon>
        <taxon>Bacillota</taxon>
        <taxon>Clostridia</taxon>
        <taxon>Lachnospirales</taxon>
        <taxon>Lachnospiraceae</taxon>
        <taxon>Anaerosacchariphilus</taxon>
    </lineage>
</organism>
<dbReference type="Gene3D" id="3.40.50.720">
    <property type="entry name" value="NAD(P)-binding Rossmann-like Domain"/>
    <property type="match status" value="1"/>
</dbReference>
<reference evidence="3" key="1">
    <citation type="submission" date="2020-08" db="EMBL/GenBank/DDBJ databases">
        <title>Genome public.</title>
        <authorList>
            <person name="Liu C."/>
            <person name="Sun Q."/>
        </authorList>
    </citation>
    <scope>NUCLEOTIDE SEQUENCE</scope>
    <source>
        <strain evidence="3">NSJ-68</strain>
    </source>
</reference>
<accession>A0A923L9P6</accession>